<keyword evidence="2" id="KW-0808">Transferase</keyword>
<accession>A0A7D5R099</accession>
<keyword evidence="3" id="KW-1185">Reference proteome</keyword>
<dbReference type="Pfam" id="PF00583">
    <property type="entry name" value="Acetyltransf_1"/>
    <property type="match status" value="1"/>
</dbReference>
<dbReference type="PROSITE" id="PS51186">
    <property type="entry name" value="GNAT"/>
    <property type="match status" value="1"/>
</dbReference>
<dbReference type="RefSeq" id="WP_179363033.1">
    <property type="nucleotide sequence ID" value="NZ_CP026994.1"/>
</dbReference>
<evidence type="ECO:0000259" key="1">
    <source>
        <dbReference type="PROSITE" id="PS51186"/>
    </source>
</evidence>
<dbReference type="PANTHER" id="PTHR43072">
    <property type="entry name" value="N-ACETYLTRANSFERASE"/>
    <property type="match status" value="1"/>
</dbReference>
<dbReference type="OrthoDB" id="43754at2157"/>
<name>A0A7D5R099_9ARCH</name>
<evidence type="ECO:0000313" key="2">
    <source>
        <dbReference type="EMBL" id="QLH04160.1"/>
    </source>
</evidence>
<dbReference type="Proteomes" id="UP000509441">
    <property type="component" value="Chromosome"/>
</dbReference>
<reference evidence="2 3" key="1">
    <citation type="submission" date="2018-02" db="EMBL/GenBank/DDBJ databases">
        <title>Complete genome of Nitrosopumilus oxyclinae HCE1.</title>
        <authorList>
            <person name="Qin W."/>
            <person name="Zheng Y."/>
            <person name="Stahl D.A."/>
        </authorList>
    </citation>
    <scope>NUCLEOTIDE SEQUENCE [LARGE SCALE GENOMIC DNA]</scope>
    <source>
        <strain evidence="2 3">HCE1</strain>
    </source>
</reference>
<feature type="domain" description="N-acetyltransferase" evidence="1">
    <location>
        <begin position="4"/>
        <end position="138"/>
    </location>
</feature>
<evidence type="ECO:0000313" key="3">
    <source>
        <dbReference type="Proteomes" id="UP000509441"/>
    </source>
</evidence>
<dbReference type="PANTHER" id="PTHR43072:SF52">
    <property type="entry name" value="GCN5-RELATED N-ACETYLTRANSFERASE"/>
    <property type="match status" value="1"/>
</dbReference>
<dbReference type="InterPro" id="IPR016181">
    <property type="entry name" value="Acyl_CoA_acyltransferase"/>
</dbReference>
<dbReference type="CDD" id="cd04301">
    <property type="entry name" value="NAT_SF"/>
    <property type="match status" value="1"/>
</dbReference>
<dbReference type="InterPro" id="IPR000182">
    <property type="entry name" value="GNAT_dom"/>
</dbReference>
<dbReference type="GeneID" id="56060612"/>
<protein>
    <submittedName>
        <fullName evidence="2">N-acetyltransferase</fullName>
    </submittedName>
</protein>
<dbReference type="Gene3D" id="3.40.630.30">
    <property type="match status" value="1"/>
</dbReference>
<proteinExistence type="predicted"/>
<gene>
    <name evidence="2" type="ORF">C5F49_01650</name>
</gene>
<dbReference type="KEGG" id="nox:C5F49_01650"/>
<dbReference type="EMBL" id="CP026994">
    <property type="protein sequence ID" value="QLH04160.1"/>
    <property type="molecule type" value="Genomic_DNA"/>
</dbReference>
<dbReference type="GO" id="GO:0016747">
    <property type="term" value="F:acyltransferase activity, transferring groups other than amino-acyl groups"/>
    <property type="evidence" value="ECO:0007669"/>
    <property type="project" value="InterPro"/>
</dbReference>
<dbReference type="SUPFAM" id="SSF55729">
    <property type="entry name" value="Acyl-CoA N-acyltransferases (Nat)"/>
    <property type="match status" value="1"/>
</dbReference>
<dbReference type="AlphaFoldDB" id="A0A7D5R099"/>
<sequence length="262" mass="30809">MTKLRIREANDSDKTHVLKFCKNTFSWGDYVEYVWNYWISEGHLFLAEKLDPVGICHAFYSDDQVWIEGIRIKPNSRRQNIASELVKHAEITGLEKNLSFSFMLIDTENPISISMAQSLNYKIFQTWNFYTIEPKNNPNHNVTFGKSVNSKSHSHYVKSWRWLPIDDKILESFYKQNRIVNSSIDDKNSIAIITESEHFDRTLIVTLFSNSDESTCEILSFLQNFGWEKNYERIQILTREKLPSFDTLESKISFHLMKKSLV</sequence>
<organism evidence="2 3">
    <name type="scientific">Nitrosopumilus oxyclinae</name>
    <dbReference type="NCBI Taxonomy" id="1959104"/>
    <lineage>
        <taxon>Archaea</taxon>
        <taxon>Nitrososphaerota</taxon>
        <taxon>Nitrososphaeria</taxon>
        <taxon>Nitrosopumilales</taxon>
        <taxon>Nitrosopumilaceae</taxon>
        <taxon>Nitrosopumilus</taxon>
    </lineage>
</organism>